<feature type="transmembrane region" description="Helical" evidence="5">
    <location>
        <begin position="295"/>
        <end position="315"/>
    </location>
</feature>
<dbReference type="Proteomes" id="UP001301958">
    <property type="component" value="Unassembled WGS sequence"/>
</dbReference>
<accession>A0AAN7GT97</accession>
<evidence type="ECO:0000313" key="8">
    <source>
        <dbReference type="Proteomes" id="UP001301958"/>
    </source>
</evidence>
<comment type="subcellular location">
    <subcellularLocation>
        <location evidence="1">Membrane</location>
        <topology evidence="1">Multi-pass membrane protein</topology>
    </subcellularLocation>
</comment>
<dbReference type="GO" id="GO:0016020">
    <property type="term" value="C:membrane"/>
    <property type="evidence" value="ECO:0007669"/>
    <property type="project" value="UniProtKB-SubCell"/>
</dbReference>
<keyword evidence="3 5" id="KW-1133">Transmembrane helix</keyword>
<evidence type="ECO:0000259" key="6">
    <source>
        <dbReference type="Pfam" id="PF00324"/>
    </source>
</evidence>
<feature type="transmembrane region" description="Helical" evidence="5">
    <location>
        <begin position="572"/>
        <end position="591"/>
    </location>
</feature>
<keyword evidence="2 5" id="KW-0812">Transmembrane</keyword>
<dbReference type="Gene3D" id="1.20.1740.10">
    <property type="entry name" value="Amino acid/polyamine transporter I"/>
    <property type="match status" value="1"/>
</dbReference>
<organism evidence="7 8">
    <name type="scientific">Podospora fimiseda</name>
    <dbReference type="NCBI Taxonomy" id="252190"/>
    <lineage>
        <taxon>Eukaryota</taxon>
        <taxon>Fungi</taxon>
        <taxon>Dikarya</taxon>
        <taxon>Ascomycota</taxon>
        <taxon>Pezizomycotina</taxon>
        <taxon>Sordariomycetes</taxon>
        <taxon>Sordariomycetidae</taxon>
        <taxon>Sordariales</taxon>
        <taxon>Podosporaceae</taxon>
        <taxon>Podospora</taxon>
    </lineage>
</organism>
<feature type="transmembrane region" description="Helical" evidence="5">
    <location>
        <begin position="198"/>
        <end position="216"/>
    </location>
</feature>
<reference evidence="7" key="1">
    <citation type="journal article" date="2023" name="Mol. Phylogenet. Evol.">
        <title>Genome-scale phylogeny and comparative genomics of the fungal order Sordariales.</title>
        <authorList>
            <person name="Hensen N."/>
            <person name="Bonometti L."/>
            <person name="Westerberg I."/>
            <person name="Brannstrom I.O."/>
            <person name="Guillou S."/>
            <person name="Cros-Aarteil S."/>
            <person name="Calhoun S."/>
            <person name="Haridas S."/>
            <person name="Kuo A."/>
            <person name="Mondo S."/>
            <person name="Pangilinan J."/>
            <person name="Riley R."/>
            <person name="LaButti K."/>
            <person name="Andreopoulos B."/>
            <person name="Lipzen A."/>
            <person name="Chen C."/>
            <person name="Yan M."/>
            <person name="Daum C."/>
            <person name="Ng V."/>
            <person name="Clum A."/>
            <person name="Steindorff A."/>
            <person name="Ohm R.A."/>
            <person name="Martin F."/>
            <person name="Silar P."/>
            <person name="Natvig D.O."/>
            <person name="Lalanne C."/>
            <person name="Gautier V."/>
            <person name="Ament-Velasquez S.L."/>
            <person name="Kruys A."/>
            <person name="Hutchinson M.I."/>
            <person name="Powell A.J."/>
            <person name="Barry K."/>
            <person name="Miller A.N."/>
            <person name="Grigoriev I.V."/>
            <person name="Debuchy R."/>
            <person name="Gladieux P."/>
            <person name="Hiltunen Thoren M."/>
            <person name="Johannesson H."/>
        </authorList>
    </citation>
    <scope>NUCLEOTIDE SEQUENCE</scope>
    <source>
        <strain evidence="7">CBS 990.96</strain>
    </source>
</reference>
<feature type="transmembrane region" description="Helical" evidence="5">
    <location>
        <begin position="99"/>
        <end position="123"/>
    </location>
</feature>
<feature type="transmembrane region" description="Helical" evidence="5">
    <location>
        <begin position="541"/>
        <end position="560"/>
    </location>
</feature>
<dbReference type="AlphaFoldDB" id="A0AAN7GT97"/>
<feature type="transmembrane region" description="Helical" evidence="5">
    <location>
        <begin position="336"/>
        <end position="355"/>
    </location>
</feature>
<evidence type="ECO:0000313" key="7">
    <source>
        <dbReference type="EMBL" id="KAK4224058.1"/>
    </source>
</evidence>
<keyword evidence="8" id="KW-1185">Reference proteome</keyword>
<dbReference type="InterPro" id="IPR050524">
    <property type="entry name" value="APC_YAT"/>
</dbReference>
<dbReference type="EMBL" id="MU865405">
    <property type="protein sequence ID" value="KAK4224058.1"/>
    <property type="molecule type" value="Genomic_DNA"/>
</dbReference>
<feature type="transmembrane region" description="Helical" evidence="5">
    <location>
        <begin position="223"/>
        <end position="245"/>
    </location>
</feature>
<protein>
    <submittedName>
        <fullName evidence="7">Amino acid permease-domain-containing protein</fullName>
    </submittedName>
</protein>
<evidence type="ECO:0000256" key="5">
    <source>
        <dbReference type="SAM" id="Phobius"/>
    </source>
</evidence>
<dbReference type="GO" id="GO:0015171">
    <property type="term" value="F:amino acid transmembrane transporter activity"/>
    <property type="evidence" value="ECO:0007669"/>
    <property type="project" value="TreeGrafter"/>
</dbReference>
<evidence type="ECO:0000256" key="2">
    <source>
        <dbReference type="ARBA" id="ARBA00022692"/>
    </source>
</evidence>
<evidence type="ECO:0000256" key="1">
    <source>
        <dbReference type="ARBA" id="ARBA00004141"/>
    </source>
</evidence>
<comment type="caution">
    <text evidence="7">The sequence shown here is derived from an EMBL/GenBank/DDBJ whole genome shotgun (WGS) entry which is preliminary data.</text>
</comment>
<dbReference type="InterPro" id="IPR004841">
    <property type="entry name" value="AA-permease/SLC12A_dom"/>
</dbReference>
<feature type="transmembrane region" description="Helical" evidence="5">
    <location>
        <begin position="144"/>
        <end position="164"/>
    </location>
</feature>
<proteinExistence type="predicted"/>
<dbReference type="PANTHER" id="PTHR43341:SF35">
    <property type="entry name" value="ACID TRANSPORTER, PUTATIVE-RELATED"/>
    <property type="match status" value="1"/>
</dbReference>
<feature type="transmembrane region" description="Helical" evidence="5">
    <location>
        <begin position="393"/>
        <end position="411"/>
    </location>
</feature>
<evidence type="ECO:0000256" key="3">
    <source>
        <dbReference type="ARBA" id="ARBA00022989"/>
    </source>
</evidence>
<feature type="transmembrane region" description="Helical" evidence="5">
    <location>
        <begin position="478"/>
        <end position="497"/>
    </location>
</feature>
<feature type="transmembrane region" description="Helical" evidence="5">
    <location>
        <begin position="71"/>
        <end position="93"/>
    </location>
</feature>
<feature type="domain" description="Amino acid permease/ SLC12A" evidence="6">
    <location>
        <begin position="68"/>
        <end position="504"/>
    </location>
</feature>
<keyword evidence="4 5" id="KW-0472">Membrane</keyword>
<dbReference type="Pfam" id="PF00324">
    <property type="entry name" value="AA_permease"/>
    <property type="match status" value="1"/>
</dbReference>
<reference evidence="7" key="2">
    <citation type="submission" date="2023-05" db="EMBL/GenBank/DDBJ databases">
        <authorList>
            <consortium name="Lawrence Berkeley National Laboratory"/>
            <person name="Steindorff A."/>
            <person name="Hensen N."/>
            <person name="Bonometti L."/>
            <person name="Westerberg I."/>
            <person name="Brannstrom I.O."/>
            <person name="Guillou S."/>
            <person name="Cros-Aarteil S."/>
            <person name="Calhoun S."/>
            <person name="Haridas S."/>
            <person name="Kuo A."/>
            <person name="Mondo S."/>
            <person name="Pangilinan J."/>
            <person name="Riley R."/>
            <person name="Labutti K."/>
            <person name="Andreopoulos B."/>
            <person name="Lipzen A."/>
            <person name="Chen C."/>
            <person name="Yanf M."/>
            <person name="Daum C."/>
            <person name="Ng V."/>
            <person name="Clum A."/>
            <person name="Ohm R."/>
            <person name="Martin F."/>
            <person name="Silar P."/>
            <person name="Natvig D."/>
            <person name="Lalanne C."/>
            <person name="Gautier V."/>
            <person name="Ament-Velasquez S.L."/>
            <person name="Kruys A."/>
            <person name="Hutchinson M.I."/>
            <person name="Powell A.J."/>
            <person name="Barry K."/>
            <person name="Miller A.N."/>
            <person name="Grigoriev I.V."/>
            <person name="Debuchy R."/>
            <person name="Gladieux P."/>
            <person name="Thoren M.H."/>
            <person name="Johannesson H."/>
        </authorList>
    </citation>
    <scope>NUCLEOTIDE SEQUENCE</scope>
    <source>
        <strain evidence="7">CBS 990.96</strain>
    </source>
</reference>
<sequence>MADQPAMGGYAYPIYPPAQSQGDLNPHQYGSIYDRGGQTPSTEKRTDVVSVHSEAPNTELRRTLKERHVNMIGFSMVLGIGLFLSSGKAIFIAGPGLTVIAYLFMGTIMWSAMASMAEMTALYPVKGPTFEFARRFIDDSVGYASAWMLWFGYVMVAAAEIQAITEIFKFKVKPEYLTSVGYPEGTTMQWDFGLSTNPAVWIGIFLLVELLVNLLPVREYGRIEYIFGCIKISLLVILILINTILHSRARYHNKFWTYKEPYGFSSRNMTLKAPNPSIPGDQGIVYTGSLGTFTSLWTCMVTSFFSLQGWDVILLTAPENKDLARDETMKISSRKIALRVIILYSLAVFTVGLNVPYDDASLRDLTINSIKGGHGSAFVIAAIREHVPVLPHFLNGFFVFSAATTGINSLYSASRLLHAIATLRDAWPHWGWTEAIRSRLEQTRLGVPMMAVFASWLLAFLAFMSVNPDSDVALANMTNFSSGCTLIVYILNCITFLKFFKELNLAACGARDEDLAITPDIRYQWNRGNKKHYPYRSHLQWLRALYALVMCVLLLLFQGWRSFVSPMDKEGFVAAYIAIPIFLLLSAAYFVKTRGFSPSRWYIRTEKLSGLEAVGPVVVQDPNSRAPCRNCGMRHRRGALAWPKGKGTGQQKTMAILEWVWAWLK</sequence>
<evidence type="ECO:0000256" key="4">
    <source>
        <dbReference type="ARBA" id="ARBA00023136"/>
    </source>
</evidence>
<feature type="transmembrane region" description="Helical" evidence="5">
    <location>
        <begin position="445"/>
        <end position="466"/>
    </location>
</feature>
<dbReference type="PANTHER" id="PTHR43341">
    <property type="entry name" value="AMINO ACID PERMEASE"/>
    <property type="match status" value="1"/>
</dbReference>
<gene>
    <name evidence="7" type="ORF">QBC38DRAFT_398429</name>
</gene>
<name>A0AAN7GT97_9PEZI</name>